<gene>
    <name evidence="2" type="ORF">FPZ49_10790</name>
</gene>
<keyword evidence="1" id="KW-0812">Transmembrane</keyword>
<dbReference type="Proteomes" id="UP000317036">
    <property type="component" value="Unassembled WGS sequence"/>
</dbReference>
<sequence>MAMAEIIFINLGLITAFGLGILQGWVWWRKDTVIGQGSFGVVTTAKSQIKRIRHQNEEGVLGYE</sequence>
<protein>
    <submittedName>
        <fullName evidence="2">Uncharacterized protein</fullName>
    </submittedName>
</protein>
<keyword evidence="1" id="KW-1133">Transmembrane helix</keyword>
<keyword evidence="3" id="KW-1185">Reference proteome</keyword>
<keyword evidence="1" id="KW-0472">Membrane</keyword>
<accession>A0A559KCJ8</accession>
<evidence type="ECO:0000313" key="3">
    <source>
        <dbReference type="Proteomes" id="UP000317036"/>
    </source>
</evidence>
<organism evidence="2 3">
    <name type="scientific">Paenibacillus cremeus</name>
    <dbReference type="NCBI Taxonomy" id="2163881"/>
    <lineage>
        <taxon>Bacteria</taxon>
        <taxon>Bacillati</taxon>
        <taxon>Bacillota</taxon>
        <taxon>Bacilli</taxon>
        <taxon>Bacillales</taxon>
        <taxon>Paenibacillaceae</taxon>
        <taxon>Paenibacillus</taxon>
    </lineage>
</organism>
<name>A0A559KCJ8_9BACL</name>
<feature type="transmembrane region" description="Helical" evidence="1">
    <location>
        <begin position="6"/>
        <end position="28"/>
    </location>
</feature>
<dbReference type="AlphaFoldDB" id="A0A559KCJ8"/>
<dbReference type="RefSeq" id="WP_144846369.1">
    <property type="nucleotide sequence ID" value="NZ_VNJI01000011.1"/>
</dbReference>
<evidence type="ECO:0000313" key="2">
    <source>
        <dbReference type="EMBL" id="TVY09851.1"/>
    </source>
</evidence>
<evidence type="ECO:0000256" key="1">
    <source>
        <dbReference type="SAM" id="Phobius"/>
    </source>
</evidence>
<comment type="caution">
    <text evidence="2">The sequence shown here is derived from an EMBL/GenBank/DDBJ whole genome shotgun (WGS) entry which is preliminary data.</text>
</comment>
<proteinExistence type="predicted"/>
<reference evidence="2 3" key="1">
    <citation type="submission" date="2019-07" db="EMBL/GenBank/DDBJ databases">
        <authorList>
            <person name="Kim J."/>
        </authorList>
    </citation>
    <scope>NUCLEOTIDE SEQUENCE [LARGE SCALE GENOMIC DNA]</scope>
    <source>
        <strain evidence="2 3">JC52</strain>
    </source>
</reference>
<dbReference type="EMBL" id="VNJI01000011">
    <property type="protein sequence ID" value="TVY09851.1"/>
    <property type="molecule type" value="Genomic_DNA"/>
</dbReference>